<evidence type="ECO:0000313" key="3">
    <source>
        <dbReference type="Proteomes" id="UP000237000"/>
    </source>
</evidence>
<feature type="compositionally biased region" description="Polar residues" evidence="1">
    <location>
        <begin position="77"/>
        <end position="97"/>
    </location>
</feature>
<comment type="caution">
    <text evidence="2">The sequence shown here is derived from an EMBL/GenBank/DDBJ whole genome shotgun (WGS) entry which is preliminary data.</text>
</comment>
<evidence type="ECO:0000256" key="1">
    <source>
        <dbReference type="SAM" id="MobiDB-lite"/>
    </source>
</evidence>
<name>A0A2P5A5J0_TREOI</name>
<reference evidence="3" key="1">
    <citation type="submission" date="2016-06" db="EMBL/GenBank/DDBJ databases">
        <title>Parallel loss of symbiosis genes in relatives of nitrogen-fixing non-legume Parasponia.</title>
        <authorList>
            <person name="Van Velzen R."/>
            <person name="Holmer R."/>
            <person name="Bu F."/>
            <person name="Rutten L."/>
            <person name="Van Zeijl A."/>
            <person name="Liu W."/>
            <person name="Santuari L."/>
            <person name="Cao Q."/>
            <person name="Sharma T."/>
            <person name="Shen D."/>
            <person name="Roswanjaya Y."/>
            <person name="Wardhani T."/>
            <person name="Kalhor M.S."/>
            <person name="Jansen J."/>
            <person name="Van den Hoogen J."/>
            <person name="Gungor B."/>
            <person name="Hartog M."/>
            <person name="Hontelez J."/>
            <person name="Verver J."/>
            <person name="Yang W.-C."/>
            <person name="Schijlen E."/>
            <person name="Repin R."/>
            <person name="Schilthuizen M."/>
            <person name="Schranz E."/>
            <person name="Heidstra R."/>
            <person name="Miyata K."/>
            <person name="Fedorova E."/>
            <person name="Kohlen W."/>
            <person name="Bisseling T."/>
            <person name="Smit S."/>
            <person name="Geurts R."/>
        </authorList>
    </citation>
    <scope>NUCLEOTIDE SEQUENCE [LARGE SCALE GENOMIC DNA]</scope>
    <source>
        <strain evidence="3">cv. RG33-2</strain>
    </source>
</reference>
<sequence length="110" mass="12479">KSIKNIKNSSERYHRRFTAETSRVRRQEDFWASLGGRRQCWAAKTPETAAASRDFPTRLGCRRAEMITGVASWEDLGQSSRPESTPASDFGRSTITTAKEKKRGRKSDAR</sequence>
<organism evidence="2 3">
    <name type="scientific">Trema orientale</name>
    <name type="common">Charcoal tree</name>
    <name type="synonym">Celtis orientalis</name>
    <dbReference type="NCBI Taxonomy" id="63057"/>
    <lineage>
        <taxon>Eukaryota</taxon>
        <taxon>Viridiplantae</taxon>
        <taxon>Streptophyta</taxon>
        <taxon>Embryophyta</taxon>
        <taxon>Tracheophyta</taxon>
        <taxon>Spermatophyta</taxon>
        <taxon>Magnoliopsida</taxon>
        <taxon>eudicotyledons</taxon>
        <taxon>Gunneridae</taxon>
        <taxon>Pentapetalae</taxon>
        <taxon>rosids</taxon>
        <taxon>fabids</taxon>
        <taxon>Rosales</taxon>
        <taxon>Cannabaceae</taxon>
        <taxon>Trema</taxon>
    </lineage>
</organism>
<protein>
    <submittedName>
        <fullName evidence="2">Uncharacterized protein</fullName>
    </submittedName>
</protein>
<feature type="non-terminal residue" evidence="2">
    <location>
        <position position="1"/>
    </location>
</feature>
<keyword evidence="3" id="KW-1185">Reference proteome</keyword>
<feature type="compositionally biased region" description="Basic residues" evidence="1">
    <location>
        <begin position="100"/>
        <end position="110"/>
    </location>
</feature>
<proteinExistence type="predicted"/>
<dbReference type="InParanoid" id="A0A2P5A5J0"/>
<dbReference type="Proteomes" id="UP000237000">
    <property type="component" value="Unassembled WGS sequence"/>
</dbReference>
<gene>
    <name evidence="2" type="ORF">TorRG33x02_357260</name>
</gene>
<dbReference type="AlphaFoldDB" id="A0A2P5A5J0"/>
<accession>A0A2P5A5J0</accession>
<feature type="region of interest" description="Disordered" evidence="1">
    <location>
        <begin position="72"/>
        <end position="110"/>
    </location>
</feature>
<evidence type="ECO:0000313" key="2">
    <source>
        <dbReference type="EMBL" id="PON31802.1"/>
    </source>
</evidence>
<dbReference type="EMBL" id="JXTC01001232">
    <property type="protein sequence ID" value="PON31802.1"/>
    <property type="molecule type" value="Genomic_DNA"/>
</dbReference>